<dbReference type="HOGENOM" id="CLU_1600636_0_0_9"/>
<proteinExistence type="predicted"/>
<dbReference type="AlphaFoldDB" id="U4THX6"/>
<dbReference type="Proteomes" id="UP000030647">
    <property type="component" value="Unassembled WGS sequence"/>
</dbReference>
<sequence length="166" mass="19591">MFENSDLFCNKLDTSDWLTGDQRQRLSKICYLGWGQVSTTLLYGIRDSKGKTVIDHLWNLRITSLARLRCFWFFSIQSVNGPKYTKSRISQRLSGYGDILLEKQEIQLVENAARRLTSNVVEEDTNKWFKNQYAEKRKEVNPNRCFQDNCGNHKNYESKHVSKWVR</sequence>
<dbReference type="EMBL" id="KI271599">
    <property type="protein sequence ID" value="ERL64381.1"/>
    <property type="molecule type" value="Genomic_DNA"/>
</dbReference>
<evidence type="ECO:0000313" key="2">
    <source>
        <dbReference type="EMBL" id="ERL64381.1"/>
    </source>
</evidence>
<protein>
    <recommendedName>
        <fullName evidence="1">CRISPR-associated endonuclease Cas9 REC lobe domain-containing protein</fullName>
    </recommendedName>
</protein>
<evidence type="ECO:0000313" key="3">
    <source>
        <dbReference type="Proteomes" id="UP000030647"/>
    </source>
</evidence>
<gene>
    <name evidence="2" type="ORF">L248_1043</name>
</gene>
<evidence type="ECO:0000259" key="1">
    <source>
        <dbReference type="Pfam" id="PF16592"/>
    </source>
</evidence>
<feature type="domain" description="CRISPR-associated endonuclease Cas9 REC lobe" evidence="1">
    <location>
        <begin position="1"/>
        <end position="59"/>
    </location>
</feature>
<name>U4THX6_9LACO</name>
<reference evidence="3" key="1">
    <citation type="journal article" date="2013" name="Genome Announc.">
        <title>Whole-Genome Sequencing of Lactobacillus shenzhenensis Strain LY-73T.</title>
        <authorList>
            <person name="Lin Z."/>
            <person name="Liu Z."/>
            <person name="Yang R."/>
            <person name="Zou Y."/>
            <person name="Wan D."/>
            <person name="Chen J."/>
            <person name="Guo M."/>
            <person name="Zhao J."/>
            <person name="Fang C."/>
            <person name="Yang R."/>
            <person name="Liu F."/>
        </authorList>
    </citation>
    <scope>NUCLEOTIDE SEQUENCE [LARGE SCALE GENOMIC DNA]</scope>
    <source>
        <strain evidence="3">LY-73</strain>
    </source>
</reference>
<dbReference type="STRING" id="1231336.L248_1043"/>
<accession>U4THX6</accession>
<dbReference type="RefSeq" id="WP_022530375.1">
    <property type="nucleotide sequence ID" value="NZ_KI271599.1"/>
</dbReference>
<dbReference type="InterPro" id="IPR032240">
    <property type="entry name" value="Cas9_REC"/>
</dbReference>
<dbReference type="Pfam" id="PF16592">
    <property type="entry name" value="Cas9_REC"/>
    <property type="match status" value="1"/>
</dbReference>
<organism evidence="2 3">
    <name type="scientific">Schleiferilactobacillus shenzhenensis LY-73</name>
    <dbReference type="NCBI Taxonomy" id="1231336"/>
    <lineage>
        <taxon>Bacteria</taxon>
        <taxon>Bacillati</taxon>
        <taxon>Bacillota</taxon>
        <taxon>Bacilli</taxon>
        <taxon>Lactobacillales</taxon>
        <taxon>Lactobacillaceae</taxon>
        <taxon>Schleiferilactobacillus</taxon>
    </lineage>
</organism>
<keyword evidence="3" id="KW-1185">Reference proteome</keyword>